<dbReference type="GO" id="GO:0003700">
    <property type="term" value="F:DNA-binding transcription factor activity"/>
    <property type="evidence" value="ECO:0007669"/>
    <property type="project" value="InterPro"/>
</dbReference>
<organism evidence="9 10">
    <name type="scientific">Erpetoichthys calabaricus</name>
    <name type="common">Rope fish</name>
    <name type="synonym">Calamoichthys calabaricus</name>
    <dbReference type="NCBI Taxonomy" id="27687"/>
    <lineage>
        <taxon>Eukaryota</taxon>
        <taxon>Metazoa</taxon>
        <taxon>Chordata</taxon>
        <taxon>Craniata</taxon>
        <taxon>Vertebrata</taxon>
        <taxon>Euteleostomi</taxon>
        <taxon>Actinopterygii</taxon>
        <taxon>Polypteriformes</taxon>
        <taxon>Polypteridae</taxon>
        <taxon>Erpetoichthys</taxon>
    </lineage>
</organism>
<accession>A0A8C4X5H2</accession>
<evidence type="ECO:0000256" key="3">
    <source>
        <dbReference type="ARBA" id="ARBA00023015"/>
    </source>
</evidence>
<evidence type="ECO:0000256" key="2">
    <source>
        <dbReference type="ARBA" id="ARBA00006403"/>
    </source>
</evidence>
<dbReference type="AlphaFoldDB" id="A0A8C4X5H2"/>
<dbReference type="SUPFAM" id="SSF46785">
    <property type="entry name" value="Winged helix' DNA-binding domain"/>
    <property type="match status" value="1"/>
</dbReference>
<dbReference type="GO" id="GO:0043565">
    <property type="term" value="F:sequence-specific DNA binding"/>
    <property type="evidence" value="ECO:0007669"/>
    <property type="project" value="InterPro"/>
</dbReference>
<dbReference type="Ensembl" id="ENSECRT00000007077.1">
    <property type="protein sequence ID" value="ENSECRP00000006965.1"/>
    <property type="gene ID" value="ENSECRG00000004645.1"/>
</dbReference>
<protein>
    <recommendedName>
        <fullName evidence="8">HSF-type DNA-binding domain-containing protein</fullName>
    </recommendedName>
</protein>
<dbReference type="InterPro" id="IPR036390">
    <property type="entry name" value="WH_DNA-bd_sf"/>
</dbReference>
<name>A0A8C4X5H2_ERPCA</name>
<feature type="domain" description="HSF-type DNA-binding" evidence="8">
    <location>
        <begin position="69"/>
        <end position="181"/>
    </location>
</feature>
<keyword evidence="10" id="KW-1185">Reference proteome</keyword>
<dbReference type="InterPro" id="IPR036388">
    <property type="entry name" value="WH-like_DNA-bd_sf"/>
</dbReference>
<dbReference type="Gene3D" id="1.10.10.10">
    <property type="entry name" value="Winged helix-like DNA-binding domain superfamily/Winged helix DNA-binding domain"/>
    <property type="match status" value="1"/>
</dbReference>
<dbReference type="FunFam" id="1.10.10.10:FF:000349">
    <property type="entry name" value="Heat shock transcription factor, Y-linked"/>
    <property type="match status" value="1"/>
</dbReference>
<keyword evidence="3" id="KW-0805">Transcription regulation</keyword>
<evidence type="ECO:0000256" key="6">
    <source>
        <dbReference type="ARBA" id="ARBA00023242"/>
    </source>
</evidence>
<keyword evidence="5" id="KW-0804">Transcription</keyword>
<proteinExistence type="inferred from homology"/>
<evidence type="ECO:0000313" key="10">
    <source>
        <dbReference type="Proteomes" id="UP000694620"/>
    </source>
</evidence>
<dbReference type="PANTHER" id="PTHR10015">
    <property type="entry name" value="HEAT SHOCK TRANSCRIPTION FACTOR"/>
    <property type="match status" value="1"/>
</dbReference>
<keyword evidence="4" id="KW-0238">DNA-binding</keyword>
<dbReference type="GO" id="GO:0005634">
    <property type="term" value="C:nucleus"/>
    <property type="evidence" value="ECO:0007669"/>
    <property type="project" value="UniProtKB-SubCell"/>
</dbReference>
<dbReference type="Proteomes" id="UP000694620">
    <property type="component" value="Chromosome 3"/>
</dbReference>
<reference evidence="9" key="1">
    <citation type="submission" date="2021-06" db="EMBL/GenBank/DDBJ databases">
        <authorList>
            <consortium name="Wellcome Sanger Institute Data Sharing"/>
        </authorList>
    </citation>
    <scope>NUCLEOTIDE SEQUENCE [LARGE SCALE GENOMIC DNA]</scope>
</reference>
<reference evidence="9" key="3">
    <citation type="submission" date="2025-09" db="UniProtKB">
        <authorList>
            <consortium name="Ensembl"/>
        </authorList>
    </citation>
    <scope>IDENTIFICATION</scope>
</reference>
<comment type="subcellular location">
    <subcellularLocation>
        <location evidence="1">Nucleus</location>
    </subcellularLocation>
</comment>
<sequence>MEKIRKSLSIEIKETCKGSIFHEVSPALLADEELHARIEEEGFQALVDHWVSKKPRVSFIQNEATSDFTTLPFPQKLWKVVESGQFQSVTWDQTGNYVVINKDLIKDEIAAKKGLMDMFSWSSLKSFQRQLQLYGFKQSRPDEQQNKGTFVGKVRISALMFYRSENFKRDFPELLCKMKRRIGDSDVRVPSPVNHSDKETGNPCNTNQLTFLQMIGKSLNNAAITFSQTNTNVSLLTRANFVQSLYNTSLLPWRMSSLLPWQ</sequence>
<comment type="similarity">
    <text evidence="2 7">Belongs to the HSF family.</text>
</comment>
<dbReference type="GeneTree" id="ENSGT00940000157452"/>
<dbReference type="SMART" id="SM00415">
    <property type="entry name" value="HSF"/>
    <property type="match status" value="1"/>
</dbReference>
<dbReference type="PANTHER" id="PTHR10015:SF336">
    <property type="entry name" value="HEAT SHOCK TRANSCRIPTION FACTOR, Y-LINKED"/>
    <property type="match status" value="1"/>
</dbReference>
<reference evidence="9" key="2">
    <citation type="submission" date="2025-08" db="UniProtKB">
        <authorList>
            <consortium name="Ensembl"/>
        </authorList>
    </citation>
    <scope>IDENTIFICATION</scope>
</reference>
<evidence type="ECO:0000256" key="5">
    <source>
        <dbReference type="ARBA" id="ARBA00023163"/>
    </source>
</evidence>
<evidence type="ECO:0000256" key="4">
    <source>
        <dbReference type="ARBA" id="ARBA00023125"/>
    </source>
</evidence>
<keyword evidence="6" id="KW-0539">Nucleus</keyword>
<evidence type="ECO:0000259" key="8">
    <source>
        <dbReference type="SMART" id="SM00415"/>
    </source>
</evidence>
<dbReference type="Pfam" id="PF00447">
    <property type="entry name" value="HSF_DNA-bind"/>
    <property type="match status" value="1"/>
</dbReference>
<dbReference type="InterPro" id="IPR000232">
    <property type="entry name" value="HSF_DNA-bd"/>
</dbReference>
<evidence type="ECO:0000313" key="9">
    <source>
        <dbReference type="Ensembl" id="ENSECRP00000006965.1"/>
    </source>
</evidence>
<evidence type="ECO:0000256" key="1">
    <source>
        <dbReference type="ARBA" id="ARBA00004123"/>
    </source>
</evidence>
<evidence type="ECO:0000256" key="7">
    <source>
        <dbReference type="RuleBase" id="RU004020"/>
    </source>
</evidence>